<dbReference type="PROSITE" id="PS50042">
    <property type="entry name" value="CNMP_BINDING_3"/>
    <property type="match status" value="1"/>
</dbReference>
<dbReference type="Gene3D" id="3.40.1090.10">
    <property type="entry name" value="Cytosolic phospholipase A2 catalytic domain"/>
    <property type="match status" value="2"/>
</dbReference>
<dbReference type="PROSITE" id="PS51635">
    <property type="entry name" value="PNPLA"/>
    <property type="match status" value="1"/>
</dbReference>
<dbReference type="CDD" id="cd07205">
    <property type="entry name" value="Pat_PNPLA6_PNPLA7_NTE1_like"/>
    <property type="match status" value="1"/>
</dbReference>
<feature type="domain" description="PNPLA" evidence="7">
    <location>
        <begin position="303"/>
        <end position="463"/>
    </location>
</feature>
<organism evidence="8 9">
    <name type="scientific">Phenylobacterium montanum</name>
    <dbReference type="NCBI Taxonomy" id="2823693"/>
    <lineage>
        <taxon>Bacteria</taxon>
        <taxon>Pseudomonadati</taxon>
        <taxon>Pseudomonadota</taxon>
        <taxon>Alphaproteobacteria</taxon>
        <taxon>Caulobacterales</taxon>
        <taxon>Caulobacteraceae</taxon>
        <taxon>Phenylobacterium</taxon>
    </lineage>
</organism>
<evidence type="ECO:0000256" key="4">
    <source>
        <dbReference type="ARBA" id="ARBA00023098"/>
    </source>
</evidence>
<feature type="active site" description="Nucleophile" evidence="5">
    <location>
        <position position="336"/>
    </location>
</feature>
<dbReference type="Gene3D" id="2.60.120.10">
    <property type="entry name" value="Jelly Rolls"/>
    <property type="match status" value="1"/>
</dbReference>
<evidence type="ECO:0000256" key="1">
    <source>
        <dbReference type="ARBA" id="ARBA00006636"/>
    </source>
</evidence>
<dbReference type="EMBL" id="CP073078">
    <property type="protein sequence ID" value="QUD88451.1"/>
    <property type="molecule type" value="Genomic_DNA"/>
</dbReference>
<dbReference type="InterPro" id="IPR018490">
    <property type="entry name" value="cNMP-bd_dom_sf"/>
</dbReference>
<dbReference type="RefSeq" id="WP_211938501.1">
    <property type="nucleotide sequence ID" value="NZ_CP073078.1"/>
</dbReference>
<sequence length="590" mass="64248">MVKIPDNIAESALARLFNDSRLEPEITWFSLPGGAILCEAGEPADQLFFVRAGRLAAFRQEEGHEPRFLGVIRPGEPAGEMAMIAGSQHSARVVALRDSEILAMPRAVFFAAAERDPVVMIELARLMIRRARQTAGRASTGDPSVFGFVGVDRMVKVRDLVEKLATAIEAFGYSVTTIGEEGQHAPTEWFSNVEGVHDFVLYSAEADQIAWKQIVGRQVDRLFRIARGDKPPPSTLDYFASPALEKQFLLDLILVQPRGVDRPVGSEAWMEAVRPARLFHIRSGSGADIDRIARLLAGRSVGLVLSGGGARAYAHVGAIRELRKVGCPIDFIGGSSMGAVVGAAVAMGWDDEEIDWRLRKAFVETNPLADIALPLIAMTLGEVVGARLKEHFGEQQISDLWLPFFCISSNLTSGSFQTHRRGLLREALRASIAIPGLLPPAVQDNNVLVDGAVMKNFPTDVMRGLHLGPVVGVDVTRGRNITADEVARPSSVWRWFLSGQWRKGPPIVSLLLRTATVSTGREIVASREATDLLVLPKMETVEIRDWEAYDEAAAAGEAAMQSALATLTRPVTELRRRASLEELAEAAVAM</sequence>
<dbReference type="PANTHER" id="PTHR14226:SF29">
    <property type="entry name" value="NEUROPATHY TARGET ESTERASE SWS"/>
    <property type="match status" value="1"/>
</dbReference>
<accession>A0A975G1V5</accession>
<name>A0A975G1V5_9CAUL</name>
<proteinExistence type="inferred from homology"/>
<feature type="active site" description="Proton acceptor" evidence="5">
    <location>
        <position position="450"/>
    </location>
</feature>
<dbReference type="InterPro" id="IPR018488">
    <property type="entry name" value="cNMP-bd_CS"/>
</dbReference>
<feature type="short sequence motif" description="GXSXG" evidence="5">
    <location>
        <begin position="334"/>
        <end position="338"/>
    </location>
</feature>
<keyword evidence="3 5" id="KW-0442">Lipid degradation</keyword>
<keyword evidence="2 5" id="KW-0378">Hydrolase</keyword>
<dbReference type="AlphaFoldDB" id="A0A975G1V5"/>
<keyword evidence="9" id="KW-1185">Reference proteome</keyword>
<dbReference type="Pfam" id="PF01734">
    <property type="entry name" value="Patatin"/>
    <property type="match status" value="1"/>
</dbReference>
<dbReference type="InterPro" id="IPR016035">
    <property type="entry name" value="Acyl_Trfase/lysoPLipase"/>
</dbReference>
<evidence type="ECO:0000256" key="3">
    <source>
        <dbReference type="ARBA" id="ARBA00022963"/>
    </source>
</evidence>
<dbReference type="SMART" id="SM00100">
    <property type="entry name" value="cNMP"/>
    <property type="match status" value="1"/>
</dbReference>
<evidence type="ECO:0000259" key="7">
    <source>
        <dbReference type="PROSITE" id="PS51635"/>
    </source>
</evidence>
<dbReference type="GO" id="GO:0004622">
    <property type="term" value="F:phosphatidylcholine lysophospholipase activity"/>
    <property type="evidence" value="ECO:0007669"/>
    <property type="project" value="UniProtKB-ARBA"/>
</dbReference>
<comment type="caution">
    <text evidence="5">Lacks conserved residue(s) required for the propagation of feature annotation.</text>
</comment>
<evidence type="ECO:0000256" key="2">
    <source>
        <dbReference type="ARBA" id="ARBA00022801"/>
    </source>
</evidence>
<comment type="similarity">
    <text evidence="1">Belongs to the NTE family.</text>
</comment>
<dbReference type="Pfam" id="PF00027">
    <property type="entry name" value="cNMP_binding"/>
    <property type="match status" value="1"/>
</dbReference>
<dbReference type="InterPro" id="IPR000595">
    <property type="entry name" value="cNMP-bd_dom"/>
</dbReference>
<dbReference type="SUPFAM" id="SSF51206">
    <property type="entry name" value="cAMP-binding domain-like"/>
    <property type="match status" value="1"/>
</dbReference>
<dbReference type="KEGG" id="caul:KCG34_00710"/>
<dbReference type="PROSITE" id="PS00888">
    <property type="entry name" value="CNMP_BINDING_1"/>
    <property type="match status" value="1"/>
</dbReference>
<evidence type="ECO:0000256" key="5">
    <source>
        <dbReference type="PROSITE-ProRule" id="PRU01161"/>
    </source>
</evidence>
<dbReference type="CDD" id="cd00038">
    <property type="entry name" value="CAP_ED"/>
    <property type="match status" value="1"/>
</dbReference>
<dbReference type="InterPro" id="IPR050301">
    <property type="entry name" value="NTE"/>
</dbReference>
<feature type="short sequence motif" description="DGA/G" evidence="5">
    <location>
        <begin position="450"/>
        <end position="452"/>
    </location>
</feature>
<dbReference type="InterPro" id="IPR014710">
    <property type="entry name" value="RmlC-like_jellyroll"/>
</dbReference>
<keyword evidence="4 5" id="KW-0443">Lipid metabolism</keyword>
<dbReference type="Proteomes" id="UP000676409">
    <property type="component" value="Chromosome"/>
</dbReference>
<dbReference type="GO" id="GO:0016042">
    <property type="term" value="P:lipid catabolic process"/>
    <property type="evidence" value="ECO:0007669"/>
    <property type="project" value="UniProtKB-UniRule"/>
</dbReference>
<protein>
    <submittedName>
        <fullName evidence="8">Patatin-like phospholipase family protein</fullName>
    </submittedName>
</protein>
<dbReference type="SUPFAM" id="SSF52151">
    <property type="entry name" value="FabD/lysophospholipase-like"/>
    <property type="match status" value="1"/>
</dbReference>
<dbReference type="PANTHER" id="PTHR14226">
    <property type="entry name" value="NEUROPATHY TARGET ESTERASE/SWISS CHEESE D.MELANOGASTER"/>
    <property type="match status" value="1"/>
</dbReference>
<reference evidence="8" key="1">
    <citation type="submission" date="2021-04" db="EMBL/GenBank/DDBJ databases">
        <title>The complete genome sequence of Caulobacter sp. S6.</title>
        <authorList>
            <person name="Tang Y."/>
            <person name="Ouyang W."/>
            <person name="Liu Q."/>
            <person name="Huang B."/>
            <person name="Guo Z."/>
            <person name="Lei P."/>
        </authorList>
    </citation>
    <scope>NUCLEOTIDE SEQUENCE</scope>
    <source>
        <strain evidence="8">S6</strain>
    </source>
</reference>
<evidence type="ECO:0000313" key="9">
    <source>
        <dbReference type="Proteomes" id="UP000676409"/>
    </source>
</evidence>
<dbReference type="InterPro" id="IPR002641">
    <property type="entry name" value="PNPLA_dom"/>
</dbReference>
<gene>
    <name evidence="8" type="ORF">KCG34_00710</name>
</gene>
<evidence type="ECO:0000259" key="6">
    <source>
        <dbReference type="PROSITE" id="PS50042"/>
    </source>
</evidence>
<feature type="domain" description="Cyclic nucleotide-binding" evidence="6">
    <location>
        <begin position="29"/>
        <end position="109"/>
    </location>
</feature>
<evidence type="ECO:0000313" key="8">
    <source>
        <dbReference type="EMBL" id="QUD88451.1"/>
    </source>
</evidence>